<dbReference type="RefSeq" id="WP_272734561.1">
    <property type="nucleotide sequence ID" value="NZ_CP116942.1"/>
</dbReference>
<reference evidence="2" key="1">
    <citation type="submission" date="2023-01" db="EMBL/GenBank/DDBJ databases">
        <title>The diversity of Class Acidimicrobiia in South China Sea sediment environments and the proposal of Iamia marina sp. nov., a novel species of the genus Iamia.</title>
        <authorList>
            <person name="He Y."/>
            <person name="Tian X."/>
        </authorList>
    </citation>
    <scope>NUCLEOTIDE SEQUENCE</scope>
    <source>
        <strain evidence="2">DSM 19957</strain>
    </source>
</reference>
<dbReference type="InterPro" id="IPR036104">
    <property type="entry name" value="BFN_sf"/>
</dbReference>
<dbReference type="GO" id="GO:0004518">
    <property type="term" value="F:nuclease activity"/>
    <property type="evidence" value="ECO:0007669"/>
    <property type="project" value="InterPro"/>
</dbReference>
<feature type="domain" description="BFN" evidence="1">
    <location>
        <begin position="1"/>
        <end position="133"/>
    </location>
</feature>
<dbReference type="InterPro" id="IPR003729">
    <property type="entry name" value="Bi_nuclease_dom"/>
</dbReference>
<gene>
    <name evidence="2" type="ORF">PO878_11050</name>
</gene>
<dbReference type="Proteomes" id="UP001216390">
    <property type="component" value="Chromosome"/>
</dbReference>
<dbReference type="KEGG" id="ima:PO878_11050"/>
<dbReference type="Gene3D" id="3.10.690.10">
    <property type="entry name" value="Bifunctional nuclease domain"/>
    <property type="match status" value="1"/>
</dbReference>
<evidence type="ECO:0000259" key="1">
    <source>
        <dbReference type="PROSITE" id="PS51658"/>
    </source>
</evidence>
<name>A0AAE9YBK2_9ACTN</name>
<organism evidence="2 3">
    <name type="scientific">Iamia majanohamensis</name>
    <dbReference type="NCBI Taxonomy" id="467976"/>
    <lineage>
        <taxon>Bacteria</taxon>
        <taxon>Bacillati</taxon>
        <taxon>Actinomycetota</taxon>
        <taxon>Acidimicrobiia</taxon>
        <taxon>Acidimicrobiales</taxon>
        <taxon>Iamiaceae</taxon>
        <taxon>Iamia</taxon>
    </lineage>
</organism>
<dbReference type="PANTHER" id="PTHR15160">
    <property type="entry name" value="VON HIPPEL-LINDAU PROTEIN"/>
    <property type="match status" value="1"/>
</dbReference>
<sequence>MVEMDLVGVRVELPSNTPIALLRERSGARRVLPIFIGGPEATAIAFALEEVVTPRPMTHDLMRDVLDDLGVSIESVTVTELRDRTFYAEIEMHASDGVHRVSSRPSDALALAIRIGTPIYAAEEVLDEAAFEAEDDAEEEPEEAEEVVEQFREFIDNVSPDDFAS</sequence>
<dbReference type="SUPFAM" id="SSF103256">
    <property type="entry name" value="Hypothetical protein TM0160"/>
    <property type="match status" value="1"/>
</dbReference>
<evidence type="ECO:0000313" key="2">
    <source>
        <dbReference type="EMBL" id="WCO65036.1"/>
    </source>
</evidence>
<dbReference type="Pfam" id="PF02577">
    <property type="entry name" value="BFN_dom"/>
    <property type="match status" value="1"/>
</dbReference>
<proteinExistence type="predicted"/>
<dbReference type="PROSITE" id="PS51658">
    <property type="entry name" value="BFN"/>
    <property type="match status" value="1"/>
</dbReference>
<dbReference type="EMBL" id="CP116942">
    <property type="protein sequence ID" value="WCO65036.1"/>
    <property type="molecule type" value="Genomic_DNA"/>
</dbReference>
<accession>A0AAE9YBK2</accession>
<evidence type="ECO:0000313" key="3">
    <source>
        <dbReference type="Proteomes" id="UP001216390"/>
    </source>
</evidence>
<dbReference type="PANTHER" id="PTHR15160:SF1">
    <property type="entry name" value="VON HIPPEL-LINDAU DISEASE TUMOR SUPPRESSOR"/>
    <property type="match status" value="1"/>
</dbReference>
<dbReference type="AlphaFoldDB" id="A0AAE9YBK2"/>
<keyword evidence="3" id="KW-1185">Reference proteome</keyword>
<protein>
    <submittedName>
        <fullName evidence="2">Bifunctional nuclease family protein</fullName>
    </submittedName>
</protein>